<feature type="compositionally biased region" description="Basic and acidic residues" evidence="1">
    <location>
        <begin position="54"/>
        <end position="78"/>
    </location>
</feature>
<organism evidence="2 3">
    <name type="scientific">Pleurodeles waltl</name>
    <name type="common">Iberian ribbed newt</name>
    <dbReference type="NCBI Taxonomy" id="8319"/>
    <lineage>
        <taxon>Eukaryota</taxon>
        <taxon>Metazoa</taxon>
        <taxon>Chordata</taxon>
        <taxon>Craniata</taxon>
        <taxon>Vertebrata</taxon>
        <taxon>Euteleostomi</taxon>
        <taxon>Amphibia</taxon>
        <taxon>Batrachia</taxon>
        <taxon>Caudata</taxon>
        <taxon>Salamandroidea</taxon>
        <taxon>Salamandridae</taxon>
        <taxon>Pleurodelinae</taxon>
        <taxon>Pleurodeles</taxon>
    </lineage>
</organism>
<name>A0AAV7W3U9_PLEWA</name>
<evidence type="ECO:0000313" key="3">
    <source>
        <dbReference type="Proteomes" id="UP001066276"/>
    </source>
</evidence>
<reference evidence="2" key="1">
    <citation type="journal article" date="2022" name="bioRxiv">
        <title>Sequencing and chromosome-scale assembly of the giantPleurodeles waltlgenome.</title>
        <authorList>
            <person name="Brown T."/>
            <person name="Elewa A."/>
            <person name="Iarovenko S."/>
            <person name="Subramanian E."/>
            <person name="Araus A.J."/>
            <person name="Petzold A."/>
            <person name="Susuki M."/>
            <person name="Suzuki K.-i.T."/>
            <person name="Hayashi T."/>
            <person name="Toyoda A."/>
            <person name="Oliveira C."/>
            <person name="Osipova E."/>
            <person name="Leigh N.D."/>
            <person name="Simon A."/>
            <person name="Yun M.H."/>
        </authorList>
    </citation>
    <scope>NUCLEOTIDE SEQUENCE</scope>
    <source>
        <strain evidence="2">20211129_DDA</strain>
        <tissue evidence="2">Liver</tissue>
    </source>
</reference>
<keyword evidence="3" id="KW-1185">Reference proteome</keyword>
<evidence type="ECO:0000256" key="1">
    <source>
        <dbReference type="SAM" id="MobiDB-lite"/>
    </source>
</evidence>
<dbReference type="EMBL" id="JANPWB010000002">
    <property type="protein sequence ID" value="KAJ1207227.1"/>
    <property type="molecule type" value="Genomic_DNA"/>
</dbReference>
<protein>
    <submittedName>
        <fullName evidence="2">Uncharacterized protein</fullName>
    </submittedName>
</protein>
<dbReference type="Proteomes" id="UP001066276">
    <property type="component" value="Chromosome 1_2"/>
</dbReference>
<evidence type="ECO:0000313" key="2">
    <source>
        <dbReference type="EMBL" id="KAJ1207227.1"/>
    </source>
</evidence>
<feature type="region of interest" description="Disordered" evidence="1">
    <location>
        <begin position="28"/>
        <end position="93"/>
    </location>
</feature>
<dbReference type="AlphaFoldDB" id="A0AAV7W3U9"/>
<comment type="caution">
    <text evidence="2">The sequence shown here is derived from an EMBL/GenBank/DDBJ whole genome shotgun (WGS) entry which is preliminary data.</text>
</comment>
<proteinExistence type="predicted"/>
<accession>A0AAV7W3U9</accession>
<sequence length="104" mass="12200">MFLGNTRSKGKSSRPEKHCWLGRCKSPEEQCNRAQKRGGGVREVRRRRRGTQGRQEKRDRRRGTQERRDWKETADRGSRQKIPKGHLTLPSSWRDMATQGTLIL</sequence>
<gene>
    <name evidence="2" type="ORF">NDU88_002619</name>
</gene>